<evidence type="ECO:0000313" key="5">
    <source>
        <dbReference type="EMBL" id="TDO96328.1"/>
    </source>
</evidence>
<comment type="subcellular location">
    <subcellularLocation>
        <location evidence="1">Secreted</location>
    </subcellularLocation>
</comment>
<evidence type="ECO:0000256" key="1">
    <source>
        <dbReference type="ARBA" id="ARBA00004613"/>
    </source>
</evidence>
<evidence type="ECO:0000313" key="6">
    <source>
        <dbReference type="Proteomes" id="UP000294656"/>
    </source>
</evidence>
<dbReference type="InterPro" id="IPR006961">
    <property type="entry name" value="HrpN/Z"/>
</dbReference>
<dbReference type="Proteomes" id="UP000294656">
    <property type="component" value="Unassembled WGS sequence"/>
</dbReference>
<organism evidence="5 6">
    <name type="scientific">Marinomonas balearica</name>
    <dbReference type="NCBI Taxonomy" id="491947"/>
    <lineage>
        <taxon>Bacteria</taxon>
        <taxon>Pseudomonadati</taxon>
        <taxon>Pseudomonadota</taxon>
        <taxon>Gammaproteobacteria</taxon>
        <taxon>Oceanospirillales</taxon>
        <taxon>Oceanospirillaceae</taxon>
        <taxon>Marinomonas</taxon>
    </lineage>
</organism>
<feature type="compositionally biased region" description="Low complexity" evidence="4">
    <location>
        <begin position="147"/>
        <end position="182"/>
    </location>
</feature>
<dbReference type="OrthoDB" id="6853773at2"/>
<name>A0A4R6M4S8_9GAMM</name>
<evidence type="ECO:0000256" key="2">
    <source>
        <dbReference type="ARBA" id="ARBA00022525"/>
    </source>
</evidence>
<sequence>MDININIGNGARGLDSSMSQGGGLQSGISSGIQSINSISQSMTDSIVELMTDMLVKALFEKEGDGATFGQGTKKSDDNSNFLEQIAKFMDQNSSSYSGPHDATGDVRNWQDELKEDNYLDKNELSDFKSGLKDALMQLMSGGSMGNSTGASTSSPLSSQSFSPTNGSIGSGSQSMSPMQQQGFGMGGDFGKHMLTSSIDGLGVDKFVSDDTKMRSATDGAVGAGRFEFSDEDKDTARTIGKMMDMNPEVFGKAPRGGWVSRIENGKDFNEKEMGRFQAATDMLKDSIAGKSTGDSELDMDLRLTTGALMNDAMNKVAA</sequence>
<keyword evidence="3" id="KW-0928">Hypersensitive response elicitation</keyword>
<dbReference type="Pfam" id="PF04877">
    <property type="entry name" value="Harpin"/>
    <property type="match status" value="1"/>
</dbReference>
<feature type="region of interest" description="Disordered" evidence="4">
    <location>
        <begin position="139"/>
        <end position="188"/>
    </location>
</feature>
<reference evidence="5 6" key="1">
    <citation type="submission" date="2019-03" db="EMBL/GenBank/DDBJ databases">
        <title>Genomic Encyclopedia of Type Strains, Phase III (KMG-III): the genomes of soil and plant-associated and newly described type strains.</title>
        <authorList>
            <person name="Whitman W."/>
        </authorList>
    </citation>
    <scope>NUCLEOTIDE SEQUENCE [LARGE SCALE GENOMIC DNA]</scope>
    <source>
        <strain evidence="5 6">CECT 7378</strain>
    </source>
</reference>
<evidence type="ECO:0000256" key="4">
    <source>
        <dbReference type="SAM" id="MobiDB-lite"/>
    </source>
</evidence>
<keyword evidence="6" id="KW-1185">Reference proteome</keyword>
<dbReference type="RefSeq" id="WP_133504624.1">
    <property type="nucleotide sequence ID" value="NZ_SNXC01000014.1"/>
</dbReference>
<keyword evidence="2" id="KW-0964">Secreted</keyword>
<dbReference type="GO" id="GO:0005576">
    <property type="term" value="C:extracellular region"/>
    <property type="evidence" value="ECO:0007669"/>
    <property type="project" value="UniProtKB-SubCell"/>
</dbReference>
<dbReference type="EMBL" id="SNXC01000014">
    <property type="protein sequence ID" value="TDO96328.1"/>
    <property type="molecule type" value="Genomic_DNA"/>
</dbReference>
<dbReference type="GO" id="GO:0052040">
    <property type="term" value="P:symbiont-mediated perturbation of host programmed cell death"/>
    <property type="evidence" value="ECO:0007669"/>
    <property type="project" value="UniProtKB-KW"/>
</dbReference>
<evidence type="ECO:0000256" key="3">
    <source>
        <dbReference type="ARBA" id="ARBA00022978"/>
    </source>
</evidence>
<comment type="caution">
    <text evidence="5">The sequence shown here is derived from an EMBL/GenBank/DDBJ whole genome shotgun (WGS) entry which is preliminary data.</text>
</comment>
<proteinExistence type="predicted"/>
<feature type="region of interest" description="Disordered" evidence="4">
    <location>
        <begin position="1"/>
        <end position="26"/>
    </location>
</feature>
<accession>A0A4R6M4S8</accession>
<gene>
    <name evidence="5" type="ORF">DFP79_2901</name>
</gene>
<protein>
    <submittedName>
        <fullName evidence="5">HrpZ protein</fullName>
    </submittedName>
</protein>
<dbReference type="AlphaFoldDB" id="A0A4R6M4S8"/>